<comment type="similarity">
    <text evidence="1">Belongs to the N(4)/N(6)-methyltransferase family. N(4) subfamily.</text>
</comment>
<organism evidence="8 9">
    <name type="scientific">Collimonas pratensis</name>
    <dbReference type="NCBI Taxonomy" id="279113"/>
    <lineage>
        <taxon>Bacteria</taxon>
        <taxon>Pseudomonadati</taxon>
        <taxon>Pseudomonadota</taxon>
        <taxon>Betaproteobacteria</taxon>
        <taxon>Burkholderiales</taxon>
        <taxon>Oxalobacteraceae</taxon>
        <taxon>Collimonas</taxon>
    </lineage>
</organism>
<protein>
    <recommendedName>
        <fullName evidence="2">site-specific DNA-methyltransferase (cytosine-N(4)-specific)</fullName>
        <ecNumber evidence="2">2.1.1.113</ecNumber>
    </recommendedName>
</protein>
<dbReference type="InterPro" id="IPR017985">
    <property type="entry name" value="MeTrfase_CN4_CS"/>
</dbReference>
<accession>A0A127Q915</accession>
<evidence type="ECO:0000256" key="2">
    <source>
        <dbReference type="ARBA" id="ARBA00012185"/>
    </source>
</evidence>
<dbReference type="EMBL" id="CP013234">
    <property type="protein sequence ID" value="AMP06514.1"/>
    <property type="molecule type" value="Genomic_DNA"/>
</dbReference>
<dbReference type="Gene3D" id="3.40.50.150">
    <property type="entry name" value="Vaccinia Virus protein VP39"/>
    <property type="match status" value="2"/>
</dbReference>
<evidence type="ECO:0000256" key="6">
    <source>
        <dbReference type="ARBA" id="ARBA00022747"/>
    </source>
</evidence>
<dbReference type="GO" id="GO:0003677">
    <property type="term" value="F:DNA binding"/>
    <property type="evidence" value="ECO:0007669"/>
    <property type="project" value="InterPro"/>
</dbReference>
<dbReference type="SUPFAM" id="SSF53335">
    <property type="entry name" value="S-adenosyl-L-methionine-dependent methyltransferases"/>
    <property type="match status" value="2"/>
</dbReference>
<reference evidence="8 9" key="1">
    <citation type="submission" date="2015-11" db="EMBL/GenBank/DDBJ databases">
        <title>Exploring the genomic traits of fungus-feeding bacterial genus Collimonas.</title>
        <authorList>
            <person name="Song C."/>
            <person name="Schmidt R."/>
            <person name="de Jager V."/>
            <person name="Krzyzanowska D."/>
            <person name="Jongedijk E."/>
            <person name="Cankar K."/>
            <person name="Beekwilder J."/>
            <person name="van Veen A."/>
            <person name="de Boer W."/>
            <person name="van Veen J.A."/>
            <person name="Garbeva P."/>
        </authorList>
    </citation>
    <scope>NUCLEOTIDE SEQUENCE [LARGE SCALE GENOMIC DNA]</scope>
    <source>
        <strain evidence="8 9">Ter91</strain>
    </source>
</reference>
<dbReference type="AlphaFoldDB" id="A0A127Q915"/>
<evidence type="ECO:0000313" key="9">
    <source>
        <dbReference type="Proteomes" id="UP000074561"/>
    </source>
</evidence>
<evidence type="ECO:0000256" key="1">
    <source>
        <dbReference type="ARBA" id="ARBA00010203"/>
    </source>
</evidence>
<gene>
    <name evidence="8" type="ORF">CPter91_4199</name>
</gene>
<comment type="catalytic activity">
    <reaction evidence="7">
        <text>a 2'-deoxycytidine in DNA + S-adenosyl-L-methionine = an N(4)-methyl-2'-deoxycytidine in DNA + S-adenosyl-L-homocysteine + H(+)</text>
        <dbReference type="Rhea" id="RHEA:16857"/>
        <dbReference type="Rhea" id="RHEA-COMP:11369"/>
        <dbReference type="Rhea" id="RHEA-COMP:13674"/>
        <dbReference type="ChEBI" id="CHEBI:15378"/>
        <dbReference type="ChEBI" id="CHEBI:57856"/>
        <dbReference type="ChEBI" id="CHEBI:59789"/>
        <dbReference type="ChEBI" id="CHEBI:85452"/>
        <dbReference type="ChEBI" id="CHEBI:137933"/>
        <dbReference type="EC" id="2.1.1.113"/>
    </reaction>
</comment>
<evidence type="ECO:0000256" key="5">
    <source>
        <dbReference type="ARBA" id="ARBA00022691"/>
    </source>
</evidence>
<keyword evidence="5" id="KW-0949">S-adenosyl-L-methionine</keyword>
<proteinExistence type="inferred from homology"/>
<keyword evidence="4" id="KW-0808">Transferase</keyword>
<keyword evidence="6" id="KW-0680">Restriction system</keyword>
<dbReference type="STRING" id="279113.CPter91_4199"/>
<keyword evidence="3 8" id="KW-0489">Methyltransferase</keyword>
<dbReference type="PROSITE" id="PS00093">
    <property type="entry name" value="N4_MTASE"/>
    <property type="match status" value="1"/>
</dbReference>
<name>A0A127Q915_9BURK</name>
<dbReference type="GO" id="GO:0032259">
    <property type="term" value="P:methylation"/>
    <property type="evidence" value="ECO:0007669"/>
    <property type="project" value="UniProtKB-KW"/>
</dbReference>
<dbReference type="GO" id="GO:0009307">
    <property type="term" value="P:DNA restriction-modification system"/>
    <property type="evidence" value="ECO:0007669"/>
    <property type="project" value="UniProtKB-KW"/>
</dbReference>
<dbReference type="KEGG" id="cpra:CPter91_4199"/>
<evidence type="ECO:0000256" key="4">
    <source>
        <dbReference type="ARBA" id="ARBA00022679"/>
    </source>
</evidence>
<evidence type="ECO:0000313" key="8">
    <source>
        <dbReference type="EMBL" id="AMP06514.1"/>
    </source>
</evidence>
<dbReference type="Proteomes" id="UP000074561">
    <property type="component" value="Chromosome"/>
</dbReference>
<sequence>MLDDYIGYTGAADVACKDLSDVPHNATWDTGDERELKMHRIHSYPAKFPAFITSKALEYARRKNVNVEKIADIFCGCGTVAFEAQREKLAFWGCDLNPVATLIARAKSHTYNTAWLHRYNTEIEASFKTVSRAVGLSRSASARLQYWFPDAQMRDLARLKNAILRTIPSESHYRDFFLCAFSNILKSTSRWLTKSIKPQLDPEKIPAKVLPAFQNQVKFMIRAFEECPPQSNAKTTISTSNFLSSSNNSIELVDMIITSPPYVTSYEYADLHQLSSLWLGFTEDYRDLRNGSIGSTQHDFNFNREVKRLNKSGTEIVFRLLSEDSRAAKSVAKYYLDMQQVALRCASVVRPKGLGVFVIGNTCYKGVPINNAGHLAEALLDAGFAKVSIAKRRITNKILTPYRTPAGRFTRSNSSANTEIYSEEFILIAER</sequence>
<evidence type="ECO:0000256" key="3">
    <source>
        <dbReference type="ARBA" id="ARBA00022603"/>
    </source>
</evidence>
<dbReference type="InterPro" id="IPR029063">
    <property type="entry name" value="SAM-dependent_MTases_sf"/>
</dbReference>
<dbReference type="PATRIC" id="fig|279113.9.peg.4163"/>
<dbReference type="GO" id="GO:0015667">
    <property type="term" value="F:site-specific DNA-methyltransferase (cytosine-N4-specific) activity"/>
    <property type="evidence" value="ECO:0007669"/>
    <property type="project" value="UniProtKB-EC"/>
</dbReference>
<dbReference type="EC" id="2.1.1.113" evidence="2"/>
<dbReference type="RefSeq" id="WP_205631620.1">
    <property type="nucleotide sequence ID" value="NZ_CP013234.1"/>
</dbReference>
<evidence type="ECO:0000256" key="7">
    <source>
        <dbReference type="ARBA" id="ARBA00049120"/>
    </source>
</evidence>
<dbReference type="REBASE" id="140058">
    <property type="entry name" value="M.Cpr91ORF4199P"/>
</dbReference>